<dbReference type="PRINTS" id="PR00080">
    <property type="entry name" value="SDRFAMILY"/>
</dbReference>
<keyword evidence="4" id="KW-1185">Reference proteome</keyword>
<dbReference type="PROSITE" id="PS00061">
    <property type="entry name" value="ADH_SHORT"/>
    <property type="match status" value="1"/>
</dbReference>
<evidence type="ECO:0000313" key="4">
    <source>
        <dbReference type="Proteomes" id="UP000192801"/>
    </source>
</evidence>
<protein>
    <submittedName>
        <fullName evidence="3">Uncharacterized protein</fullName>
    </submittedName>
</protein>
<proteinExistence type="inferred from homology"/>
<dbReference type="Gene3D" id="3.40.50.720">
    <property type="entry name" value="NAD(P)-binding Rossmann-like Domain"/>
    <property type="match status" value="1"/>
</dbReference>
<accession>A0A1X0D728</accession>
<dbReference type="InterPro" id="IPR020904">
    <property type="entry name" value="Sc_DH/Rdtase_CS"/>
</dbReference>
<evidence type="ECO:0000313" key="3">
    <source>
        <dbReference type="EMBL" id="ORA68029.1"/>
    </source>
</evidence>
<dbReference type="PRINTS" id="PR00081">
    <property type="entry name" value="GDHRDH"/>
</dbReference>
<name>A0A1X0D728_9MYCO</name>
<dbReference type="STRING" id="444597.BST26_15095"/>
<dbReference type="InterPro" id="IPR002347">
    <property type="entry name" value="SDR_fam"/>
</dbReference>
<dbReference type="GO" id="GO:0016491">
    <property type="term" value="F:oxidoreductase activity"/>
    <property type="evidence" value="ECO:0007669"/>
    <property type="project" value="UniProtKB-KW"/>
</dbReference>
<evidence type="ECO:0000256" key="1">
    <source>
        <dbReference type="ARBA" id="ARBA00006484"/>
    </source>
</evidence>
<dbReference type="Proteomes" id="UP000192801">
    <property type="component" value="Unassembled WGS sequence"/>
</dbReference>
<dbReference type="InterPro" id="IPR036291">
    <property type="entry name" value="NAD(P)-bd_dom_sf"/>
</dbReference>
<dbReference type="RefSeq" id="WP_083032044.1">
    <property type="nucleotide sequence ID" value="NZ_AP022618.1"/>
</dbReference>
<dbReference type="SUPFAM" id="SSF51735">
    <property type="entry name" value="NAD(P)-binding Rossmann-fold domains"/>
    <property type="match status" value="1"/>
</dbReference>
<organism evidence="3 4">
    <name type="scientific">Mycolicibacterium insubricum</name>
    <dbReference type="NCBI Taxonomy" id="444597"/>
    <lineage>
        <taxon>Bacteria</taxon>
        <taxon>Bacillati</taxon>
        <taxon>Actinomycetota</taxon>
        <taxon>Actinomycetes</taxon>
        <taxon>Mycobacteriales</taxon>
        <taxon>Mycobacteriaceae</taxon>
        <taxon>Mycolicibacterium</taxon>
    </lineage>
</organism>
<dbReference type="OrthoDB" id="3542748at2"/>
<dbReference type="FunFam" id="3.40.50.720:FF:000084">
    <property type="entry name" value="Short-chain dehydrogenase reductase"/>
    <property type="match status" value="1"/>
</dbReference>
<comment type="caution">
    <text evidence="3">The sequence shown here is derived from an EMBL/GenBank/DDBJ whole genome shotgun (WGS) entry which is preliminary data.</text>
</comment>
<dbReference type="PANTHER" id="PTHR24321">
    <property type="entry name" value="DEHYDROGENASES, SHORT CHAIN"/>
    <property type="match status" value="1"/>
</dbReference>
<comment type="similarity">
    <text evidence="1">Belongs to the short-chain dehydrogenases/reductases (SDR) family.</text>
</comment>
<dbReference type="AlphaFoldDB" id="A0A1X0D728"/>
<evidence type="ECO:0000256" key="2">
    <source>
        <dbReference type="ARBA" id="ARBA00023002"/>
    </source>
</evidence>
<reference evidence="3 4" key="1">
    <citation type="submission" date="2016-12" db="EMBL/GenBank/DDBJ databases">
        <title>The new phylogeny of genus Mycobacterium.</title>
        <authorList>
            <person name="Tortoli E."/>
            <person name="Trovato A."/>
            <person name="Cirillo D.M."/>
        </authorList>
    </citation>
    <scope>NUCLEOTIDE SEQUENCE [LARGE SCALE GENOMIC DNA]</scope>
    <source>
        <strain evidence="3 4">DSM 45130</strain>
    </source>
</reference>
<dbReference type="NCBIfam" id="NF005559">
    <property type="entry name" value="PRK07231.1"/>
    <property type="match status" value="1"/>
</dbReference>
<sequence>MTQNNTVALVTGGASGIGAATGRLLAEAGNTVYLADLNEAGAKATAADIGAQVEGIHLDISDENSWAEVVAQVTAQSGPISVLVNNAGIFTPGGLELIEREAFQRTFDVNVTGVFLGMKAVVATMKSADGGSIVNVSSSAGLVGVKDAIAYSASKWAVRGLTRGAALDLAPYSIRVNSVHPGLTETPIFTGFPREALDAMTSALPMPRLGRPDEVAAVIAFLASDRASFCTGAEYTVDGGYACP</sequence>
<dbReference type="Pfam" id="PF13561">
    <property type="entry name" value="adh_short_C2"/>
    <property type="match status" value="1"/>
</dbReference>
<keyword evidence="2" id="KW-0560">Oxidoreductase</keyword>
<gene>
    <name evidence="3" type="ORF">BST26_15095</name>
</gene>
<dbReference type="EMBL" id="MVHS01000039">
    <property type="protein sequence ID" value="ORA68029.1"/>
    <property type="molecule type" value="Genomic_DNA"/>
</dbReference>
<dbReference type="PANTHER" id="PTHR24321:SF8">
    <property type="entry name" value="ESTRADIOL 17-BETA-DEHYDROGENASE 8-RELATED"/>
    <property type="match status" value="1"/>
</dbReference>